<dbReference type="PANTHER" id="PTHR31374:SF119">
    <property type="entry name" value="SAUR-LIKE AUXIN-RESPONSIVE PROTEIN FAMILY"/>
    <property type="match status" value="1"/>
</dbReference>
<reference evidence="3" key="1">
    <citation type="submission" date="2022-04" db="EMBL/GenBank/DDBJ databases">
        <title>Carnegiea gigantea Genome sequencing and assembly v2.</title>
        <authorList>
            <person name="Copetti D."/>
            <person name="Sanderson M.J."/>
            <person name="Burquez A."/>
            <person name="Wojciechowski M.F."/>
        </authorList>
    </citation>
    <scope>NUCLEOTIDE SEQUENCE</scope>
    <source>
        <strain evidence="3">SGP5-SGP5p</strain>
        <tissue evidence="3">Aerial part</tissue>
    </source>
</reference>
<comment type="similarity">
    <text evidence="1">Belongs to the ARG7 family.</text>
</comment>
<evidence type="ECO:0000313" key="3">
    <source>
        <dbReference type="EMBL" id="KAJ8439836.1"/>
    </source>
</evidence>
<comment type="caution">
    <text evidence="3">The sequence shown here is derived from an EMBL/GenBank/DDBJ whole genome shotgun (WGS) entry which is preliminary data.</text>
</comment>
<name>A0A9Q1KBG9_9CARY</name>
<dbReference type="AlphaFoldDB" id="A0A9Q1KBG9"/>
<keyword evidence="4" id="KW-1185">Reference proteome</keyword>
<dbReference type="GO" id="GO:0009733">
    <property type="term" value="P:response to auxin"/>
    <property type="evidence" value="ECO:0007669"/>
    <property type="project" value="InterPro"/>
</dbReference>
<organism evidence="3 4">
    <name type="scientific">Carnegiea gigantea</name>
    <dbReference type="NCBI Taxonomy" id="171969"/>
    <lineage>
        <taxon>Eukaryota</taxon>
        <taxon>Viridiplantae</taxon>
        <taxon>Streptophyta</taxon>
        <taxon>Embryophyta</taxon>
        <taxon>Tracheophyta</taxon>
        <taxon>Spermatophyta</taxon>
        <taxon>Magnoliopsida</taxon>
        <taxon>eudicotyledons</taxon>
        <taxon>Gunneridae</taxon>
        <taxon>Pentapetalae</taxon>
        <taxon>Caryophyllales</taxon>
        <taxon>Cactineae</taxon>
        <taxon>Cactaceae</taxon>
        <taxon>Cactoideae</taxon>
        <taxon>Echinocereeae</taxon>
        <taxon>Carnegiea</taxon>
    </lineage>
</organism>
<proteinExistence type="inferred from homology"/>
<dbReference type="OrthoDB" id="1624361at2759"/>
<feature type="compositionally biased region" description="Basic and acidic residues" evidence="2">
    <location>
        <begin position="177"/>
        <end position="198"/>
    </location>
</feature>
<evidence type="ECO:0000256" key="1">
    <source>
        <dbReference type="ARBA" id="ARBA00006974"/>
    </source>
</evidence>
<dbReference type="PANTHER" id="PTHR31374">
    <property type="entry name" value="AUXIN-INDUCED PROTEIN-LIKE-RELATED"/>
    <property type="match status" value="1"/>
</dbReference>
<dbReference type="Proteomes" id="UP001153076">
    <property type="component" value="Unassembled WGS sequence"/>
</dbReference>
<evidence type="ECO:0000313" key="4">
    <source>
        <dbReference type="Proteomes" id="UP001153076"/>
    </source>
</evidence>
<dbReference type="InterPro" id="IPR003676">
    <property type="entry name" value="SAUR_fam"/>
</dbReference>
<protein>
    <recommendedName>
        <fullName evidence="5">Small auxin up regulated protein</fullName>
    </recommendedName>
</protein>
<evidence type="ECO:0000256" key="2">
    <source>
        <dbReference type="SAM" id="MobiDB-lite"/>
    </source>
</evidence>
<evidence type="ECO:0008006" key="5">
    <source>
        <dbReference type="Google" id="ProtNLM"/>
    </source>
</evidence>
<feature type="region of interest" description="Disordered" evidence="2">
    <location>
        <begin position="169"/>
        <end position="198"/>
    </location>
</feature>
<sequence>MSAGLGKCSKIRCIVRLRQMLRRWRNKAAASSAQRRLPSDVPAGHVAVCVGPNYKRFIVRATLLNHPLFQKLLAQAEEEFGFSHSGPLSIPCCDESLFEDILRFMTRSDSTRFVNLEDFQTQRSYCHLAFCNRPDSRPLLEKSVWRRQRSGGEGGAELTTESSRVRIGARPSLSHYEAQRRKEVNQEAQNVKKEGSFL</sequence>
<accession>A0A9Q1KBG9</accession>
<dbReference type="EMBL" id="JAKOGI010000207">
    <property type="protein sequence ID" value="KAJ8439836.1"/>
    <property type="molecule type" value="Genomic_DNA"/>
</dbReference>
<dbReference type="Pfam" id="PF02519">
    <property type="entry name" value="Auxin_inducible"/>
    <property type="match status" value="1"/>
</dbReference>
<gene>
    <name evidence="3" type="ORF">Cgig2_029096</name>
</gene>